<organism evidence="2 3">
    <name type="scientific">Prunus armeniaca</name>
    <name type="common">Apricot</name>
    <name type="synonym">Armeniaca vulgaris</name>
    <dbReference type="NCBI Taxonomy" id="36596"/>
    <lineage>
        <taxon>Eukaryota</taxon>
        <taxon>Viridiplantae</taxon>
        <taxon>Streptophyta</taxon>
        <taxon>Embryophyta</taxon>
        <taxon>Tracheophyta</taxon>
        <taxon>Spermatophyta</taxon>
        <taxon>Magnoliopsida</taxon>
        <taxon>eudicotyledons</taxon>
        <taxon>Gunneridae</taxon>
        <taxon>Pentapetalae</taxon>
        <taxon>rosids</taxon>
        <taxon>fabids</taxon>
        <taxon>Rosales</taxon>
        <taxon>Rosaceae</taxon>
        <taxon>Amygdaloideae</taxon>
        <taxon>Amygdaleae</taxon>
        <taxon>Prunus</taxon>
    </lineage>
</organism>
<dbReference type="Proteomes" id="UP000507222">
    <property type="component" value="Unassembled WGS sequence"/>
</dbReference>
<name>A0A6J5TNF4_PRUAR</name>
<gene>
    <name evidence="2" type="ORF">CURHAP_LOCUS7707</name>
</gene>
<proteinExistence type="predicted"/>
<sequence>MRPPSIDELDELSFMEAKSSGGGRVIGEGEGIGGIDRQGKETDGGGGWDGSRWLSGVVAA</sequence>
<evidence type="ECO:0000313" key="2">
    <source>
        <dbReference type="EMBL" id="CAB4265560.1"/>
    </source>
</evidence>
<feature type="compositionally biased region" description="Low complexity" evidence="1">
    <location>
        <begin position="50"/>
        <end position="60"/>
    </location>
</feature>
<evidence type="ECO:0000313" key="3">
    <source>
        <dbReference type="Proteomes" id="UP000507222"/>
    </source>
</evidence>
<feature type="compositionally biased region" description="Gly residues" evidence="1">
    <location>
        <begin position="20"/>
        <end position="36"/>
    </location>
</feature>
<dbReference type="EMBL" id="CAEKDK010000001">
    <property type="protein sequence ID" value="CAB4265560.1"/>
    <property type="molecule type" value="Genomic_DNA"/>
</dbReference>
<dbReference type="AlphaFoldDB" id="A0A6J5TNF4"/>
<accession>A0A6J5TNF4</accession>
<reference evidence="2 3" key="1">
    <citation type="submission" date="2020-05" db="EMBL/GenBank/DDBJ databases">
        <authorList>
            <person name="Campoy J."/>
            <person name="Schneeberger K."/>
            <person name="Spophaly S."/>
        </authorList>
    </citation>
    <scope>NUCLEOTIDE SEQUENCE [LARGE SCALE GENOMIC DNA]</scope>
    <source>
        <strain evidence="2">PruArmRojPasFocal</strain>
    </source>
</reference>
<evidence type="ECO:0000256" key="1">
    <source>
        <dbReference type="SAM" id="MobiDB-lite"/>
    </source>
</evidence>
<feature type="region of interest" description="Disordered" evidence="1">
    <location>
        <begin position="18"/>
        <end position="60"/>
    </location>
</feature>
<protein>
    <submittedName>
        <fullName evidence="2">Uncharacterized protein</fullName>
    </submittedName>
</protein>